<name>A0ACC1Q0L3_9APHY</name>
<sequence length="659" mass="72330">MMLFGRLRPGSDAIALIAGFLRRPPVSLFGSTPLYKSRIRRQSQAPRYLNLRAFATVSPPSRAPIIYSTFSIPSEGMSTASTTPQGVNSATFKAPPMNHGLSLAGLYEYHAKNSPDNAVWAYAEQDTLRLRDVTYAEAWNKIKHVAGIVSRNYAAILTQFNAASDRKRPVIGILALSDTLSYMYLSIAIMSLGYTAFPLSPRNSAAVTAHLLEITGVVQLYASQDAGMQTLAHDALAILDKKGISVQTSPMVAPDDYASSTSVPSAEQVPVAIEDDDVTIILHSSGTTAFPKPIPITKRGLINLSQIPCYGEVDLAGKRIAAHTNPTFHSMGLASMIWPPTSGAIFSVYPPLSPPVVPTPANFLEAWLACKCDIVFCVPVFVEAWARDPANLPKLKALDCIVYCGASVNKGIGDMLASSGVTLHPFWGSTEVGPATMLIQRDPPPADEWDYFKISKHLTLHMEPQEGIENVYEPIHIPTDACFPQVTNAQLDGKPVFAIGDLLERHPRDPHRWKVFGRKDDQIMLSTGENINPLPIEGMLVHDPRISSALMFGRSRIEPGVLIEPASGINVDPSDKQQVEEYIDSIWPTIEKTNTVFPAYTNTKRNMIIVTSPTKPLEYTPKGTPRRGVCLKLYESEIEDLYRSVTDAFPENRQFPDRM</sequence>
<dbReference type="EMBL" id="JANSHE010000845">
    <property type="protein sequence ID" value="KAJ3006564.1"/>
    <property type="molecule type" value="Genomic_DNA"/>
</dbReference>
<organism evidence="1 2">
    <name type="scientific">Trametes sanguinea</name>
    <dbReference type="NCBI Taxonomy" id="158606"/>
    <lineage>
        <taxon>Eukaryota</taxon>
        <taxon>Fungi</taxon>
        <taxon>Dikarya</taxon>
        <taxon>Basidiomycota</taxon>
        <taxon>Agaricomycotina</taxon>
        <taxon>Agaricomycetes</taxon>
        <taxon>Polyporales</taxon>
        <taxon>Polyporaceae</taxon>
        <taxon>Trametes</taxon>
    </lineage>
</organism>
<keyword evidence="2" id="KW-1185">Reference proteome</keyword>
<protein>
    <submittedName>
        <fullName evidence="1">Uncharacterized protein</fullName>
    </submittedName>
</protein>
<dbReference type="Proteomes" id="UP001144978">
    <property type="component" value="Unassembled WGS sequence"/>
</dbReference>
<proteinExistence type="predicted"/>
<evidence type="ECO:0000313" key="1">
    <source>
        <dbReference type="EMBL" id="KAJ3006564.1"/>
    </source>
</evidence>
<gene>
    <name evidence="1" type="ORF">NUW54_g3889</name>
</gene>
<evidence type="ECO:0000313" key="2">
    <source>
        <dbReference type="Proteomes" id="UP001144978"/>
    </source>
</evidence>
<reference evidence="1" key="1">
    <citation type="submission" date="2022-08" db="EMBL/GenBank/DDBJ databases">
        <title>Genome Sequence of Pycnoporus sanguineus.</title>
        <authorList>
            <person name="Buettner E."/>
        </authorList>
    </citation>
    <scope>NUCLEOTIDE SEQUENCE</scope>
    <source>
        <strain evidence="1">CG-C14</strain>
    </source>
</reference>
<comment type="caution">
    <text evidence="1">The sequence shown here is derived from an EMBL/GenBank/DDBJ whole genome shotgun (WGS) entry which is preliminary data.</text>
</comment>
<accession>A0ACC1Q0L3</accession>